<protein>
    <submittedName>
        <fullName evidence="2">Uncharacterized protein</fullName>
    </submittedName>
</protein>
<accession>A0A835QEF6</accession>
<feature type="compositionally biased region" description="Basic residues" evidence="1">
    <location>
        <begin position="17"/>
        <end position="30"/>
    </location>
</feature>
<dbReference type="Proteomes" id="UP000639772">
    <property type="component" value="Chromosome 9"/>
</dbReference>
<proteinExistence type="predicted"/>
<dbReference type="Proteomes" id="UP000636800">
    <property type="component" value="Unassembled WGS sequence"/>
</dbReference>
<feature type="region of interest" description="Disordered" evidence="1">
    <location>
        <begin position="1"/>
        <end position="51"/>
    </location>
</feature>
<keyword evidence="4" id="KW-1185">Reference proteome</keyword>
<sequence>MSADATDEEEKQSSRKQSSRRKEAKKKAKVALRQSVRRFPEKTESNGEFSPASLTMNLHRSIQGNGRFFHLRLLVYDKQDQELVEPR</sequence>
<reference evidence="4 5" key="1">
    <citation type="journal article" date="2020" name="Nat. Food">
        <title>A phased Vanilla planifolia genome enables genetic improvement of flavour and production.</title>
        <authorList>
            <person name="Hasing T."/>
            <person name="Tang H."/>
            <person name="Brym M."/>
            <person name="Khazi F."/>
            <person name="Huang T."/>
            <person name="Chambers A.H."/>
        </authorList>
    </citation>
    <scope>NUCLEOTIDE SEQUENCE [LARGE SCALE GENOMIC DNA]</scope>
    <source>
        <tissue evidence="2">Leaf</tissue>
    </source>
</reference>
<dbReference type="AlphaFoldDB" id="A0A835QEF6"/>
<comment type="caution">
    <text evidence="2">The sequence shown here is derived from an EMBL/GenBank/DDBJ whole genome shotgun (WGS) entry which is preliminary data.</text>
</comment>
<dbReference type="EMBL" id="JADCNL010000009">
    <property type="protein sequence ID" value="KAG0467298.1"/>
    <property type="molecule type" value="Genomic_DNA"/>
</dbReference>
<name>A0A835QEF6_VANPL</name>
<evidence type="ECO:0000313" key="2">
    <source>
        <dbReference type="EMBL" id="KAG0467298.1"/>
    </source>
</evidence>
<evidence type="ECO:0000313" key="4">
    <source>
        <dbReference type="Proteomes" id="UP000636800"/>
    </source>
</evidence>
<gene>
    <name evidence="3" type="ORF">HPP92_018262</name>
    <name evidence="2" type="ORF">HPP92_018878</name>
</gene>
<evidence type="ECO:0000256" key="1">
    <source>
        <dbReference type="SAM" id="MobiDB-lite"/>
    </source>
</evidence>
<evidence type="ECO:0000313" key="3">
    <source>
        <dbReference type="EMBL" id="KAG0468934.1"/>
    </source>
</evidence>
<evidence type="ECO:0000313" key="5">
    <source>
        <dbReference type="Proteomes" id="UP000639772"/>
    </source>
</evidence>
<organism evidence="2 4">
    <name type="scientific">Vanilla planifolia</name>
    <name type="common">Vanilla</name>
    <dbReference type="NCBI Taxonomy" id="51239"/>
    <lineage>
        <taxon>Eukaryota</taxon>
        <taxon>Viridiplantae</taxon>
        <taxon>Streptophyta</taxon>
        <taxon>Embryophyta</taxon>
        <taxon>Tracheophyta</taxon>
        <taxon>Spermatophyta</taxon>
        <taxon>Magnoliopsida</taxon>
        <taxon>Liliopsida</taxon>
        <taxon>Asparagales</taxon>
        <taxon>Orchidaceae</taxon>
        <taxon>Vanilloideae</taxon>
        <taxon>Vanilleae</taxon>
        <taxon>Vanilla</taxon>
    </lineage>
</organism>
<feature type="compositionally biased region" description="Acidic residues" evidence="1">
    <location>
        <begin position="1"/>
        <end position="10"/>
    </location>
</feature>
<dbReference type="EMBL" id="JADCNM010000009">
    <property type="protein sequence ID" value="KAG0468934.1"/>
    <property type="molecule type" value="Genomic_DNA"/>
</dbReference>